<reference evidence="2" key="1">
    <citation type="submission" date="2023-08" db="EMBL/GenBank/DDBJ databases">
        <title>A de novo genome assembly of Solanum verrucosum Schlechtendal, a Mexican diploid species geographically isolated from the other diploid A-genome species in potato relatives.</title>
        <authorList>
            <person name="Hosaka K."/>
        </authorList>
    </citation>
    <scope>NUCLEOTIDE SEQUENCE</scope>
    <source>
        <tissue evidence="2">Young leaves</tissue>
    </source>
</reference>
<dbReference type="Gene3D" id="3.30.70.100">
    <property type="match status" value="1"/>
</dbReference>
<feature type="chain" id="PRO_5042100704" description="HMA domain-containing protein" evidence="1">
    <location>
        <begin position="17"/>
        <end position="153"/>
    </location>
</feature>
<sequence length="153" mass="17333">MFILFCIFVELHIESGCPLRCVQDEDGGSVKLRVYALTINAEKGEVNVCGEVDPNLLVKALKGTGKHAEIVHVKLKHPSLTTPTTHYRPSYNGYGHGYHGLGYGYGHGHSYGYSRGHDYYNTMPMSPYNYSMRRSMMMEQPHYYGHHASSYPR</sequence>
<dbReference type="AlphaFoldDB" id="A0AAF0UJP9"/>
<evidence type="ECO:0000313" key="2">
    <source>
        <dbReference type="EMBL" id="WMV47124.1"/>
    </source>
</evidence>
<name>A0AAF0UJP9_SOLVR</name>
<protein>
    <recommendedName>
        <fullName evidence="4">HMA domain-containing protein</fullName>
    </recommendedName>
</protein>
<dbReference type="Proteomes" id="UP001234989">
    <property type="component" value="Chromosome 9"/>
</dbReference>
<keyword evidence="1" id="KW-0732">Signal</keyword>
<evidence type="ECO:0008006" key="4">
    <source>
        <dbReference type="Google" id="ProtNLM"/>
    </source>
</evidence>
<gene>
    <name evidence="2" type="ORF">MTR67_040509</name>
</gene>
<feature type="signal peptide" evidence="1">
    <location>
        <begin position="1"/>
        <end position="16"/>
    </location>
</feature>
<dbReference type="EMBL" id="CP133620">
    <property type="protein sequence ID" value="WMV47124.1"/>
    <property type="molecule type" value="Genomic_DNA"/>
</dbReference>
<keyword evidence="3" id="KW-1185">Reference proteome</keyword>
<organism evidence="2 3">
    <name type="scientific">Solanum verrucosum</name>
    <dbReference type="NCBI Taxonomy" id="315347"/>
    <lineage>
        <taxon>Eukaryota</taxon>
        <taxon>Viridiplantae</taxon>
        <taxon>Streptophyta</taxon>
        <taxon>Embryophyta</taxon>
        <taxon>Tracheophyta</taxon>
        <taxon>Spermatophyta</taxon>
        <taxon>Magnoliopsida</taxon>
        <taxon>eudicotyledons</taxon>
        <taxon>Gunneridae</taxon>
        <taxon>Pentapetalae</taxon>
        <taxon>asterids</taxon>
        <taxon>lamiids</taxon>
        <taxon>Solanales</taxon>
        <taxon>Solanaceae</taxon>
        <taxon>Solanoideae</taxon>
        <taxon>Solaneae</taxon>
        <taxon>Solanum</taxon>
    </lineage>
</organism>
<evidence type="ECO:0000313" key="3">
    <source>
        <dbReference type="Proteomes" id="UP001234989"/>
    </source>
</evidence>
<proteinExistence type="predicted"/>
<evidence type="ECO:0000256" key="1">
    <source>
        <dbReference type="SAM" id="SignalP"/>
    </source>
</evidence>
<accession>A0AAF0UJP9</accession>